<dbReference type="PIRSF" id="PIRSF000398">
    <property type="entry name" value="M_m6A_EcoRV"/>
    <property type="match status" value="1"/>
</dbReference>
<dbReference type="GO" id="GO:0043565">
    <property type="term" value="F:sequence-specific DNA binding"/>
    <property type="evidence" value="ECO:0007669"/>
    <property type="project" value="TreeGrafter"/>
</dbReference>
<dbReference type="PANTHER" id="PTHR30481:SF2">
    <property type="entry name" value="SITE-SPECIFIC DNA-METHYLTRANSFERASE (ADENINE-SPECIFIC)"/>
    <property type="match status" value="1"/>
</dbReference>
<gene>
    <name evidence="7" type="ORF">H3H37_03775</name>
</gene>
<dbReference type="InterPro" id="IPR029063">
    <property type="entry name" value="SAM-dependent_MTases_sf"/>
</dbReference>
<comment type="caution">
    <text evidence="7">The sequence shown here is derived from an EMBL/GenBank/DDBJ whole genome shotgun (WGS) entry which is preliminary data.</text>
</comment>
<dbReference type="GO" id="GO:0009307">
    <property type="term" value="P:DNA restriction-modification system"/>
    <property type="evidence" value="ECO:0007669"/>
    <property type="project" value="InterPro"/>
</dbReference>
<protein>
    <recommendedName>
        <fullName evidence="2">site-specific DNA-methyltransferase (adenine-specific)</fullName>
        <ecNumber evidence="2">2.1.1.72</ecNumber>
    </recommendedName>
</protein>
<proteinExistence type="inferred from homology"/>
<dbReference type="GO" id="GO:0006298">
    <property type="term" value="P:mismatch repair"/>
    <property type="evidence" value="ECO:0007669"/>
    <property type="project" value="TreeGrafter"/>
</dbReference>
<dbReference type="GO" id="GO:1904047">
    <property type="term" value="F:S-adenosyl-L-methionine binding"/>
    <property type="evidence" value="ECO:0007669"/>
    <property type="project" value="TreeGrafter"/>
</dbReference>
<evidence type="ECO:0000256" key="1">
    <source>
        <dbReference type="ARBA" id="ARBA00006594"/>
    </source>
</evidence>
<dbReference type="Gene3D" id="3.40.50.150">
    <property type="entry name" value="Vaccinia Virus protein VP39"/>
    <property type="match status" value="1"/>
</dbReference>
<keyword evidence="5" id="KW-0949">S-adenosyl-L-methionine</keyword>
<dbReference type="EMBL" id="JACEZT010000002">
    <property type="protein sequence ID" value="MBA5636163.1"/>
    <property type="molecule type" value="Genomic_DNA"/>
</dbReference>
<name>A0A7W2IAI3_9BURK</name>
<keyword evidence="4" id="KW-0808">Transferase</keyword>
<evidence type="ECO:0000256" key="6">
    <source>
        <dbReference type="ARBA" id="ARBA00047942"/>
    </source>
</evidence>
<dbReference type="AlphaFoldDB" id="A0A7W2IAI3"/>
<evidence type="ECO:0000313" key="8">
    <source>
        <dbReference type="Proteomes" id="UP000534388"/>
    </source>
</evidence>
<evidence type="ECO:0000256" key="4">
    <source>
        <dbReference type="ARBA" id="ARBA00022679"/>
    </source>
</evidence>
<dbReference type="Pfam" id="PF02086">
    <property type="entry name" value="MethyltransfD12"/>
    <property type="match status" value="1"/>
</dbReference>
<evidence type="ECO:0000256" key="2">
    <source>
        <dbReference type="ARBA" id="ARBA00011900"/>
    </source>
</evidence>
<dbReference type="InterPro" id="IPR012327">
    <property type="entry name" value="MeTrfase_D12"/>
</dbReference>
<reference evidence="7 8" key="1">
    <citation type="submission" date="2020-07" db="EMBL/GenBank/DDBJ databases">
        <title>Novel species isolated from subtropical streams in China.</title>
        <authorList>
            <person name="Lu H."/>
        </authorList>
    </citation>
    <scope>NUCLEOTIDE SEQUENCE [LARGE SCALE GENOMIC DNA]</scope>
    <source>
        <strain evidence="7 8">LX20W</strain>
    </source>
</reference>
<organism evidence="7 8">
    <name type="scientific">Rugamonas brunnea</name>
    <dbReference type="NCBI Taxonomy" id="2758569"/>
    <lineage>
        <taxon>Bacteria</taxon>
        <taxon>Pseudomonadati</taxon>
        <taxon>Pseudomonadota</taxon>
        <taxon>Betaproteobacteria</taxon>
        <taxon>Burkholderiales</taxon>
        <taxon>Oxalobacteraceae</taxon>
        <taxon>Telluria group</taxon>
        <taxon>Rugamonas</taxon>
    </lineage>
</organism>
<evidence type="ECO:0000256" key="3">
    <source>
        <dbReference type="ARBA" id="ARBA00022603"/>
    </source>
</evidence>
<comment type="catalytic activity">
    <reaction evidence="6">
        <text>a 2'-deoxyadenosine in DNA + S-adenosyl-L-methionine = an N(6)-methyl-2'-deoxyadenosine in DNA + S-adenosyl-L-homocysteine + H(+)</text>
        <dbReference type="Rhea" id="RHEA:15197"/>
        <dbReference type="Rhea" id="RHEA-COMP:12418"/>
        <dbReference type="Rhea" id="RHEA-COMP:12419"/>
        <dbReference type="ChEBI" id="CHEBI:15378"/>
        <dbReference type="ChEBI" id="CHEBI:57856"/>
        <dbReference type="ChEBI" id="CHEBI:59789"/>
        <dbReference type="ChEBI" id="CHEBI:90615"/>
        <dbReference type="ChEBI" id="CHEBI:90616"/>
        <dbReference type="EC" id="2.1.1.72"/>
    </reaction>
</comment>
<dbReference type="InterPro" id="IPR012263">
    <property type="entry name" value="M_m6A_EcoRV"/>
</dbReference>
<dbReference type="GO" id="GO:0009007">
    <property type="term" value="F:site-specific DNA-methyltransferase (adenine-specific) activity"/>
    <property type="evidence" value="ECO:0007669"/>
    <property type="project" value="UniProtKB-EC"/>
</dbReference>
<keyword evidence="3 7" id="KW-0489">Methyltransferase</keyword>
<dbReference type="InterPro" id="IPR023095">
    <property type="entry name" value="Ade_MeTrfase_dom_2"/>
</dbReference>
<dbReference type="RefSeq" id="WP_182160320.1">
    <property type="nucleotide sequence ID" value="NZ_JACEZT010000002.1"/>
</dbReference>
<dbReference type="Gene3D" id="1.10.1020.10">
    <property type="entry name" value="Adenine-specific Methyltransferase, Domain 2"/>
    <property type="match status" value="1"/>
</dbReference>
<dbReference type="EC" id="2.1.1.72" evidence="2"/>
<dbReference type="PANTHER" id="PTHR30481">
    <property type="entry name" value="DNA ADENINE METHYLASE"/>
    <property type="match status" value="1"/>
</dbReference>
<evidence type="ECO:0000313" key="7">
    <source>
        <dbReference type="EMBL" id="MBA5636163.1"/>
    </source>
</evidence>
<sequence length="293" mass="33490">MPTTDTPLRYPGGKSQLIPFVIELMRTNDLFYGEYAEPFAGGAGIAIKLLLDDYVSRIHLNDFDPAIYALWHSIVHQTDELCELIYSTDVTIDEWHRQRETYFSAKRMSKLKKGFATLFLNRTNRSGIIKAGVIGGLEQKSEYSLDCRFKKLDLTRKIQRIGARREQISLTNLDAAEFITQVVPTTGKDTLVNLDPPYFAKGQDLYTNFYNPEDHAQLANAVAKIKRRWMVTYDDTPEIRQLYAKYPTFTTKLNYSAQVKRMGTELLVLDPKLHAPASIWALQIPESELKLAS</sequence>
<dbReference type="Proteomes" id="UP000534388">
    <property type="component" value="Unassembled WGS sequence"/>
</dbReference>
<comment type="similarity">
    <text evidence="1">Belongs to the N(4)/N(6)-methyltransferase family.</text>
</comment>
<dbReference type="GO" id="GO:0032259">
    <property type="term" value="P:methylation"/>
    <property type="evidence" value="ECO:0007669"/>
    <property type="project" value="UniProtKB-KW"/>
</dbReference>
<dbReference type="PRINTS" id="PR00505">
    <property type="entry name" value="D12N6MTFRASE"/>
</dbReference>
<dbReference type="SUPFAM" id="SSF53335">
    <property type="entry name" value="S-adenosyl-L-methionine-dependent methyltransferases"/>
    <property type="match status" value="1"/>
</dbReference>
<keyword evidence="8" id="KW-1185">Reference proteome</keyword>
<evidence type="ECO:0000256" key="5">
    <source>
        <dbReference type="ARBA" id="ARBA00022691"/>
    </source>
</evidence>
<accession>A0A7W2IAI3</accession>